<evidence type="ECO:0000313" key="3">
    <source>
        <dbReference type="EMBL" id="PNR49361.1"/>
    </source>
</evidence>
<dbReference type="EnsemblPlants" id="Pp3c8_7150V3.2">
    <property type="protein sequence ID" value="PAC:32963704.CDS.1"/>
    <property type="gene ID" value="Pp3c8_7150"/>
</dbReference>
<dbReference type="OMA" id="WASYGVV"/>
<organism evidence="3">
    <name type="scientific">Physcomitrium patens</name>
    <name type="common">Spreading-leaved earth moss</name>
    <name type="synonym">Physcomitrella patens</name>
    <dbReference type="NCBI Taxonomy" id="3218"/>
    <lineage>
        <taxon>Eukaryota</taxon>
        <taxon>Viridiplantae</taxon>
        <taxon>Streptophyta</taxon>
        <taxon>Embryophyta</taxon>
        <taxon>Bryophyta</taxon>
        <taxon>Bryophytina</taxon>
        <taxon>Bryopsida</taxon>
        <taxon>Funariidae</taxon>
        <taxon>Funariales</taxon>
        <taxon>Funariaceae</taxon>
        <taxon>Physcomitrium</taxon>
    </lineage>
</organism>
<dbReference type="Gramene" id="Pp3c8_7150V3.2">
    <property type="protein sequence ID" value="PAC:32963704.CDS.1"/>
    <property type="gene ID" value="Pp3c8_7150"/>
</dbReference>
<evidence type="ECO:0000313" key="4">
    <source>
        <dbReference type="EnsemblPlants" id="PAC:32963703.CDS.1"/>
    </source>
</evidence>
<proteinExistence type="predicted"/>
<dbReference type="PANTHER" id="PTHR36794:SF1">
    <property type="entry name" value="TRANSMEMBRANE PROTEIN"/>
    <property type="match status" value="1"/>
</dbReference>
<dbReference type="STRING" id="3218.A0A2K1K6G1"/>
<dbReference type="RefSeq" id="XP_024382062.1">
    <property type="nucleotide sequence ID" value="XM_024526294.2"/>
</dbReference>
<dbReference type="EMBL" id="ABEU02000008">
    <property type="protein sequence ID" value="PNR49361.1"/>
    <property type="molecule type" value="Genomic_DNA"/>
</dbReference>
<reference evidence="4" key="3">
    <citation type="submission" date="2020-12" db="UniProtKB">
        <authorList>
            <consortium name="EnsemblPlants"/>
        </authorList>
    </citation>
    <scope>IDENTIFICATION</scope>
</reference>
<accession>A0A2K1K6G1</accession>
<dbReference type="GeneID" id="112285448"/>
<keyword evidence="2" id="KW-1133">Transmembrane helix</keyword>
<dbReference type="KEGG" id="ppp:112285448"/>
<feature type="compositionally biased region" description="Low complexity" evidence="1">
    <location>
        <begin position="83"/>
        <end position="93"/>
    </location>
</feature>
<evidence type="ECO:0000256" key="2">
    <source>
        <dbReference type="SAM" id="Phobius"/>
    </source>
</evidence>
<dbReference type="PaxDb" id="3218-PP1S8_115V6.1"/>
<keyword evidence="5" id="KW-1185">Reference proteome</keyword>
<name>A0A2K1K6G1_PHYPA</name>
<dbReference type="AlphaFoldDB" id="A0A2K1K6G1"/>
<reference evidence="3 5" key="2">
    <citation type="journal article" date="2018" name="Plant J.">
        <title>The Physcomitrella patens chromosome-scale assembly reveals moss genome structure and evolution.</title>
        <authorList>
            <person name="Lang D."/>
            <person name="Ullrich K.K."/>
            <person name="Murat F."/>
            <person name="Fuchs J."/>
            <person name="Jenkins J."/>
            <person name="Haas F.B."/>
            <person name="Piednoel M."/>
            <person name="Gundlach H."/>
            <person name="Van Bel M."/>
            <person name="Meyberg R."/>
            <person name="Vives C."/>
            <person name="Morata J."/>
            <person name="Symeonidi A."/>
            <person name="Hiss M."/>
            <person name="Muchero W."/>
            <person name="Kamisugi Y."/>
            <person name="Saleh O."/>
            <person name="Blanc G."/>
            <person name="Decker E.L."/>
            <person name="van Gessel N."/>
            <person name="Grimwood J."/>
            <person name="Hayes R.D."/>
            <person name="Graham S.W."/>
            <person name="Gunter L.E."/>
            <person name="McDaniel S.F."/>
            <person name="Hoernstein S.N.W."/>
            <person name="Larsson A."/>
            <person name="Li F.W."/>
            <person name="Perroud P.F."/>
            <person name="Phillips J."/>
            <person name="Ranjan P."/>
            <person name="Rokshar D.S."/>
            <person name="Rothfels C.J."/>
            <person name="Schneider L."/>
            <person name="Shu S."/>
            <person name="Stevenson D.W."/>
            <person name="Thummler F."/>
            <person name="Tillich M."/>
            <person name="Villarreal Aguilar J.C."/>
            <person name="Widiez T."/>
            <person name="Wong G.K."/>
            <person name="Wymore A."/>
            <person name="Zhang Y."/>
            <person name="Zimmer A.D."/>
            <person name="Quatrano R.S."/>
            <person name="Mayer K.F.X."/>
            <person name="Goodstein D."/>
            <person name="Casacuberta J.M."/>
            <person name="Vandepoele K."/>
            <person name="Reski R."/>
            <person name="Cuming A.C."/>
            <person name="Tuskan G.A."/>
            <person name="Maumus F."/>
            <person name="Salse J."/>
            <person name="Schmutz J."/>
            <person name="Rensing S.A."/>
        </authorList>
    </citation>
    <scope>NUCLEOTIDE SEQUENCE [LARGE SCALE GENOMIC DNA]</scope>
    <source>
        <strain evidence="4 5">cv. Gransden 2004</strain>
    </source>
</reference>
<keyword evidence="2" id="KW-0472">Membrane</keyword>
<dbReference type="OrthoDB" id="1925472at2759"/>
<evidence type="ECO:0000313" key="5">
    <source>
        <dbReference type="Proteomes" id="UP000006727"/>
    </source>
</evidence>
<sequence length="110" mass="12665">MADVESTEVAQPEGFVERCEQQWQRAVEHAKAYPYVWASYVVTFGGLGIYGAWRFRELRRMENQVMQYQRELLKRVKQEETASSQALQQQRAAEVPAVDNSTRGKAPLEA</sequence>
<reference evidence="3 5" key="1">
    <citation type="journal article" date="2008" name="Science">
        <title>The Physcomitrella genome reveals evolutionary insights into the conquest of land by plants.</title>
        <authorList>
            <person name="Rensing S."/>
            <person name="Lang D."/>
            <person name="Zimmer A."/>
            <person name="Terry A."/>
            <person name="Salamov A."/>
            <person name="Shapiro H."/>
            <person name="Nishiyama T."/>
            <person name="Perroud P.-F."/>
            <person name="Lindquist E."/>
            <person name="Kamisugi Y."/>
            <person name="Tanahashi T."/>
            <person name="Sakakibara K."/>
            <person name="Fujita T."/>
            <person name="Oishi K."/>
            <person name="Shin-I T."/>
            <person name="Kuroki Y."/>
            <person name="Toyoda A."/>
            <person name="Suzuki Y."/>
            <person name="Hashimoto A."/>
            <person name="Yamaguchi K."/>
            <person name="Sugano A."/>
            <person name="Kohara Y."/>
            <person name="Fujiyama A."/>
            <person name="Anterola A."/>
            <person name="Aoki S."/>
            <person name="Ashton N."/>
            <person name="Barbazuk W.B."/>
            <person name="Barker E."/>
            <person name="Bennetzen J."/>
            <person name="Bezanilla M."/>
            <person name="Blankenship R."/>
            <person name="Cho S.H."/>
            <person name="Dutcher S."/>
            <person name="Estelle M."/>
            <person name="Fawcett J.A."/>
            <person name="Gundlach H."/>
            <person name="Hanada K."/>
            <person name="Heyl A."/>
            <person name="Hicks K.A."/>
            <person name="Hugh J."/>
            <person name="Lohr M."/>
            <person name="Mayer K."/>
            <person name="Melkozernov A."/>
            <person name="Murata T."/>
            <person name="Nelson D."/>
            <person name="Pils B."/>
            <person name="Prigge M."/>
            <person name="Reiss B."/>
            <person name="Renner T."/>
            <person name="Rombauts S."/>
            <person name="Rushton P."/>
            <person name="Sanderfoot A."/>
            <person name="Schween G."/>
            <person name="Shiu S.-H."/>
            <person name="Stueber K."/>
            <person name="Theodoulou F.L."/>
            <person name="Tu H."/>
            <person name="Van de Peer Y."/>
            <person name="Verrier P.J."/>
            <person name="Waters E."/>
            <person name="Wood A."/>
            <person name="Yang L."/>
            <person name="Cove D."/>
            <person name="Cuming A."/>
            <person name="Hasebe M."/>
            <person name="Lucas S."/>
            <person name="Mishler D.B."/>
            <person name="Reski R."/>
            <person name="Grigoriev I."/>
            <person name="Quatrano R.S."/>
            <person name="Boore J.L."/>
        </authorList>
    </citation>
    <scope>NUCLEOTIDE SEQUENCE [LARGE SCALE GENOMIC DNA]</scope>
    <source>
        <strain evidence="4 5">cv. Gransden 2004</strain>
    </source>
</reference>
<dbReference type="FunCoup" id="A0A2K1K6G1">
    <property type="interactions" value="468"/>
</dbReference>
<evidence type="ECO:0000256" key="1">
    <source>
        <dbReference type="SAM" id="MobiDB-lite"/>
    </source>
</evidence>
<dbReference type="Proteomes" id="UP000006727">
    <property type="component" value="Chromosome 8"/>
</dbReference>
<dbReference type="EnsemblPlants" id="Pp3c8_7150V3.1">
    <property type="protein sequence ID" value="PAC:32963703.CDS.1"/>
    <property type="gene ID" value="Pp3c8_7150"/>
</dbReference>
<dbReference type="PANTHER" id="PTHR36794">
    <property type="entry name" value="TRANSMEMBRANE PROTEIN"/>
    <property type="match status" value="1"/>
</dbReference>
<feature type="transmembrane region" description="Helical" evidence="2">
    <location>
        <begin position="32"/>
        <end position="53"/>
    </location>
</feature>
<keyword evidence="2" id="KW-0812">Transmembrane</keyword>
<protein>
    <recommendedName>
        <fullName evidence="6">Transmembrane protein</fullName>
    </recommendedName>
</protein>
<feature type="region of interest" description="Disordered" evidence="1">
    <location>
        <begin position="83"/>
        <end position="110"/>
    </location>
</feature>
<dbReference type="Gramene" id="Pp3c8_7150V3.1">
    <property type="protein sequence ID" value="PAC:32963703.CDS.1"/>
    <property type="gene ID" value="Pp3c8_7150"/>
</dbReference>
<gene>
    <name evidence="4" type="primary">LOC112285448</name>
    <name evidence="3" type="ORF">PHYPA_011257</name>
</gene>
<evidence type="ECO:0008006" key="6">
    <source>
        <dbReference type="Google" id="ProtNLM"/>
    </source>
</evidence>